<evidence type="ECO:0000259" key="1">
    <source>
        <dbReference type="Pfam" id="PF13503"/>
    </source>
</evidence>
<gene>
    <name evidence="2" type="ORF">FHW37_10631</name>
</gene>
<dbReference type="Proteomes" id="UP000320653">
    <property type="component" value="Unassembled WGS sequence"/>
</dbReference>
<sequence>MTADSLEWQSTLDVSSRKRILRQVLDEAPAPLFAVIDGAYFDDLETELASLDIVCKSLFLDGGDPDLRKEGPWIIALTDEARRSHVEILSLEKPCVVFWSCQEGERALVRHLRRINQILVPDDRQSKAGAESRVRYERVLFRHWDPNVLGIILPVLDRVQYSRLLGPADIVVADATYYGGLRRGSRPNEAVELGGGVLQLRPDQIDRLSQAMADRSRRRTLGFLREYSTPQIAALDDEQLIEKIKTYERQAGDFGIDQHRARMRFSWLMIAGNDRFLEQRGVSDYLRKGPGNPNQRMNLLAEAMAEASYRRGAP</sequence>
<proteinExistence type="predicted"/>
<dbReference type="RefSeq" id="WP_145640241.1">
    <property type="nucleotide sequence ID" value="NZ_VIWP01000006.1"/>
</dbReference>
<evidence type="ECO:0000313" key="2">
    <source>
        <dbReference type="EMBL" id="TWF50074.1"/>
    </source>
</evidence>
<name>A0A561QI90_9HYPH</name>
<evidence type="ECO:0000313" key="3">
    <source>
        <dbReference type="Proteomes" id="UP000320653"/>
    </source>
</evidence>
<protein>
    <submittedName>
        <fullName evidence="2">Uncharacterized protein DUF4123</fullName>
    </submittedName>
</protein>
<keyword evidence="3" id="KW-1185">Reference proteome</keyword>
<organism evidence="2 3">
    <name type="scientific">Neorhizobium alkalisoli</name>
    <dbReference type="NCBI Taxonomy" id="528178"/>
    <lineage>
        <taxon>Bacteria</taxon>
        <taxon>Pseudomonadati</taxon>
        <taxon>Pseudomonadota</taxon>
        <taxon>Alphaproteobacteria</taxon>
        <taxon>Hyphomicrobiales</taxon>
        <taxon>Rhizobiaceae</taxon>
        <taxon>Rhizobium/Agrobacterium group</taxon>
        <taxon>Neorhizobium</taxon>
    </lineage>
</organism>
<dbReference type="Pfam" id="PF13503">
    <property type="entry name" value="DUF4123"/>
    <property type="match status" value="1"/>
</dbReference>
<dbReference type="OrthoDB" id="7219308at2"/>
<reference evidence="2 3" key="1">
    <citation type="submission" date="2019-06" db="EMBL/GenBank/DDBJ databases">
        <title>Sorghum-associated microbial communities from plants grown in Nebraska, USA.</title>
        <authorList>
            <person name="Schachtman D."/>
        </authorList>
    </citation>
    <scope>NUCLEOTIDE SEQUENCE [LARGE SCALE GENOMIC DNA]</scope>
    <source>
        <strain evidence="2 3">1225</strain>
    </source>
</reference>
<accession>A0A561QI90</accession>
<comment type="caution">
    <text evidence="2">The sequence shown here is derived from an EMBL/GenBank/DDBJ whole genome shotgun (WGS) entry which is preliminary data.</text>
</comment>
<dbReference type="EMBL" id="VIWP01000006">
    <property type="protein sequence ID" value="TWF50074.1"/>
    <property type="molecule type" value="Genomic_DNA"/>
</dbReference>
<dbReference type="InterPro" id="IPR025391">
    <property type="entry name" value="DUF4123"/>
</dbReference>
<feature type="domain" description="DUF4123" evidence="1">
    <location>
        <begin position="32"/>
        <end position="162"/>
    </location>
</feature>
<dbReference type="AlphaFoldDB" id="A0A561QI90"/>